<dbReference type="GeneID" id="34561207"/>
<evidence type="ECO:0000256" key="1">
    <source>
        <dbReference type="SAM" id="MobiDB-lite"/>
    </source>
</evidence>
<reference evidence="2 3" key="1">
    <citation type="submission" date="2016-09" db="EMBL/GenBank/DDBJ databases">
        <authorList>
            <person name="Capua I."/>
            <person name="De Benedictis P."/>
            <person name="Joannis T."/>
            <person name="Lombin L.H."/>
            <person name="Cattoli G."/>
        </authorList>
    </citation>
    <scope>NUCLEOTIDE SEQUENCE [LARGE SCALE GENOMIC DNA]</scope>
    <source>
        <strain evidence="2 3">IMI 309357</strain>
    </source>
</reference>
<feature type="compositionally biased region" description="Basic residues" evidence="1">
    <location>
        <begin position="56"/>
        <end position="67"/>
    </location>
</feature>
<dbReference type="Proteomes" id="UP000176998">
    <property type="component" value="Unassembled WGS sequence"/>
</dbReference>
<dbReference type="AlphaFoldDB" id="A0A1G4B5P7"/>
<keyword evidence="3" id="KW-1185">Reference proteome</keyword>
<name>A0A1G4B5P7_9PEZI</name>
<dbReference type="RefSeq" id="XP_022473761.1">
    <property type="nucleotide sequence ID" value="XM_022619697.1"/>
</dbReference>
<comment type="caution">
    <text evidence="2">The sequence shown here is derived from an EMBL/GenBank/DDBJ whole genome shotgun (WGS) entry which is preliminary data.</text>
</comment>
<feature type="compositionally biased region" description="Polar residues" evidence="1">
    <location>
        <begin position="41"/>
        <end position="50"/>
    </location>
</feature>
<proteinExistence type="predicted"/>
<organism evidence="2 3">
    <name type="scientific">Colletotrichum orchidophilum</name>
    <dbReference type="NCBI Taxonomy" id="1209926"/>
    <lineage>
        <taxon>Eukaryota</taxon>
        <taxon>Fungi</taxon>
        <taxon>Dikarya</taxon>
        <taxon>Ascomycota</taxon>
        <taxon>Pezizomycotina</taxon>
        <taxon>Sordariomycetes</taxon>
        <taxon>Hypocreomycetidae</taxon>
        <taxon>Glomerellales</taxon>
        <taxon>Glomerellaceae</taxon>
        <taxon>Colletotrichum</taxon>
    </lineage>
</organism>
<evidence type="ECO:0000313" key="3">
    <source>
        <dbReference type="Proteomes" id="UP000176998"/>
    </source>
</evidence>
<accession>A0A1G4B5P7</accession>
<dbReference type="OrthoDB" id="10444520at2759"/>
<dbReference type="EMBL" id="MJBS01000067">
    <property type="protein sequence ID" value="OHE96605.1"/>
    <property type="molecule type" value="Genomic_DNA"/>
</dbReference>
<gene>
    <name evidence="2" type="ORF">CORC01_08062</name>
</gene>
<sequence length="99" mass="11339">MPALAALGRSCLYFQHRPVALCSNPLRFCQPGVPDPANFHPGSSSKQVSTIPRAPRSIRHSPRPRPRIRIPQRFPELGIRRRSTALYYLPTLYVYVRMQ</sequence>
<feature type="region of interest" description="Disordered" evidence="1">
    <location>
        <begin position="37"/>
        <end position="67"/>
    </location>
</feature>
<protein>
    <submittedName>
        <fullName evidence="2">Uncharacterized protein</fullName>
    </submittedName>
</protein>
<evidence type="ECO:0000313" key="2">
    <source>
        <dbReference type="EMBL" id="OHE96605.1"/>
    </source>
</evidence>